<feature type="signal peptide" evidence="5">
    <location>
        <begin position="1"/>
        <end position="22"/>
    </location>
</feature>
<dbReference type="GO" id="GO:0005576">
    <property type="term" value="C:extracellular region"/>
    <property type="evidence" value="ECO:0007669"/>
    <property type="project" value="UniProtKB-SubCell"/>
</dbReference>
<keyword evidence="5" id="KW-0732">Signal</keyword>
<dbReference type="SMART" id="SM00198">
    <property type="entry name" value="SCP"/>
    <property type="match status" value="2"/>
</dbReference>
<feature type="region of interest" description="Disordered" evidence="4">
    <location>
        <begin position="340"/>
        <end position="364"/>
    </location>
</feature>
<feature type="compositionally biased region" description="Low complexity" evidence="4">
    <location>
        <begin position="58"/>
        <end position="68"/>
    </location>
</feature>
<dbReference type="PROSITE" id="PS01009">
    <property type="entry name" value="CRISP_1"/>
    <property type="match status" value="2"/>
</dbReference>
<evidence type="ECO:0000313" key="7">
    <source>
        <dbReference type="EMBL" id="KAL3392113.1"/>
    </source>
</evidence>
<gene>
    <name evidence="7" type="ORF">TKK_013426</name>
</gene>
<protein>
    <recommendedName>
        <fullName evidence="6">SCP domain-containing protein</fullName>
    </recommendedName>
</protein>
<keyword evidence="3" id="KW-1015">Disulfide bond</keyword>
<evidence type="ECO:0000256" key="1">
    <source>
        <dbReference type="ARBA" id="ARBA00004613"/>
    </source>
</evidence>
<dbReference type="SUPFAM" id="SSF55797">
    <property type="entry name" value="PR-1-like"/>
    <property type="match status" value="2"/>
</dbReference>
<dbReference type="InterPro" id="IPR035940">
    <property type="entry name" value="CAP_sf"/>
</dbReference>
<feature type="region of interest" description="Disordered" evidence="4">
    <location>
        <begin position="84"/>
        <end position="118"/>
    </location>
</feature>
<dbReference type="AlphaFoldDB" id="A0ABD2WGI9"/>
<accession>A0ABD2WGI9</accession>
<evidence type="ECO:0000256" key="5">
    <source>
        <dbReference type="SAM" id="SignalP"/>
    </source>
</evidence>
<feature type="chain" id="PRO_5044792383" description="SCP domain-containing protein" evidence="5">
    <location>
        <begin position="23"/>
        <end position="577"/>
    </location>
</feature>
<dbReference type="PANTHER" id="PTHR10334">
    <property type="entry name" value="CYSTEINE-RICH SECRETORY PROTEIN-RELATED"/>
    <property type="match status" value="1"/>
</dbReference>
<dbReference type="PRINTS" id="PR00838">
    <property type="entry name" value="V5ALLERGEN"/>
</dbReference>
<reference evidence="7 8" key="1">
    <citation type="journal article" date="2024" name="bioRxiv">
        <title>A reference genome for Trichogramma kaykai: A tiny desert-dwelling parasitoid wasp with competing sex-ratio distorters.</title>
        <authorList>
            <person name="Culotta J."/>
            <person name="Lindsey A.R."/>
        </authorList>
    </citation>
    <scope>NUCLEOTIDE SEQUENCE [LARGE SCALE GENOMIC DNA]</scope>
    <source>
        <strain evidence="7 8">KSX58</strain>
    </source>
</reference>
<keyword evidence="8" id="KW-1185">Reference proteome</keyword>
<dbReference type="InterPro" id="IPR001283">
    <property type="entry name" value="CRISP-related"/>
</dbReference>
<evidence type="ECO:0000259" key="6">
    <source>
        <dbReference type="SMART" id="SM00198"/>
    </source>
</evidence>
<proteinExistence type="predicted"/>
<dbReference type="Proteomes" id="UP001627154">
    <property type="component" value="Unassembled WGS sequence"/>
</dbReference>
<comment type="caution">
    <text evidence="7">The sequence shown here is derived from an EMBL/GenBank/DDBJ whole genome shotgun (WGS) entry which is preliminary data.</text>
</comment>
<feature type="domain" description="SCP" evidence="6">
    <location>
        <begin position="404"/>
        <end position="570"/>
    </location>
</feature>
<dbReference type="InterPro" id="IPR002413">
    <property type="entry name" value="V5_allergen-like"/>
</dbReference>
<comment type="subcellular location">
    <subcellularLocation>
        <location evidence="1">Secreted</location>
    </subcellularLocation>
</comment>
<keyword evidence="2" id="KW-0964">Secreted</keyword>
<dbReference type="Gene3D" id="3.40.33.10">
    <property type="entry name" value="CAP"/>
    <property type="match status" value="2"/>
</dbReference>
<dbReference type="CDD" id="cd05380">
    <property type="entry name" value="CAP_euk"/>
    <property type="match status" value="2"/>
</dbReference>
<feature type="domain" description="SCP" evidence="6">
    <location>
        <begin position="158"/>
        <end position="324"/>
    </location>
</feature>
<organism evidence="7 8">
    <name type="scientific">Trichogramma kaykai</name>
    <dbReference type="NCBI Taxonomy" id="54128"/>
    <lineage>
        <taxon>Eukaryota</taxon>
        <taxon>Metazoa</taxon>
        <taxon>Ecdysozoa</taxon>
        <taxon>Arthropoda</taxon>
        <taxon>Hexapoda</taxon>
        <taxon>Insecta</taxon>
        <taxon>Pterygota</taxon>
        <taxon>Neoptera</taxon>
        <taxon>Endopterygota</taxon>
        <taxon>Hymenoptera</taxon>
        <taxon>Apocrita</taxon>
        <taxon>Proctotrupomorpha</taxon>
        <taxon>Chalcidoidea</taxon>
        <taxon>Trichogrammatidae</taxon>
        <taxon>Trichogramma</taxon>
    </lineage>
</organism>
<feature type="region of interest" description="Disordered" evidence="4">
    <location>
        <begin position="47"/>
        <end position="68"/>
    </location>
</feature>
<name>A0ABD2WGI9_9HYME</name>
<evidence type="ECO:0000256" key="2">
    <source>
        <dbReference type="ARBA" id="ARBA00022525"/>
    </source>
</evidence>
<evidence type="ECO:0000256" key="3">
    <source>
        <dbReference type="ARBA" id="ARBA00023157"/>
    </source>
</evidence>
<dbReference type="EMBL" id="JBJJXI010000107">
    <property type="protein sequence ID" value="KAL3392113.1"/>
    <property type="molecule type" value="Genomic_DNA"/>
</dbReference>
<dbReference type="Pfam" id="PF00188">
    <property type="entry name" value="CAP"/>
    <property type="match status" value="2"/>
</dbReference>
<evidence type="ECO:0000313" key="8">
    <source>
        <dbReference type="Proteomes" id="UP001627154"/>
    </source>
</evidence>
<dbReference type="InterPro" id="IPR018244">
    <property type="entry name" value="Allrgn_V5/Tpx1_CS"/>
</dbReference>
<sequence>MVFKILTCALAFVLVTSDSASAECWHRYRGDKTGSTMLLVPPGTTIKYKPNGDPESVPLPRLKPQPQLQIQSWSNSQSELWTQSWSNLQPQRQIQQRPDPQHQLPTQLQPVPKPSVSHSKDVCNLPTCRGKPNTECLFKDFTPSANCGQVLTVGLSTEEKKAIVDLHNRLRMKVARGEELRGAPGPQPAATNMQMLEWDEELAQTAQKWASQCSSGHDQCRNLPRYQVGQNLAARSTRYRPNFEKFTTDMLVNMWYDEVQYYNRNSIHLFDSLYGVGGKQTGHYTQLVWAETNRIGCGAIRNYQGGDYKFTLACNYGPAGNFMNQPVYNTQLQTQPQMQIQPRPKPQPKLTIQPQPVPKPSISHSQDVCNLPTCRGKPNTECLFKDFTPSANCGQVLTVGLSTEEKKAIVDLHNRLRMKVARGEELRGAPGPQPAATNMQMLEWDEELAQTAQKWVSQCIFQHDQCRDLPRFQVGQNLAWRGNTSKQGFSQITAEILVKDWYDEVQYYNRNSVHYFNSGNGAGGQQTGHYTQLVWAETNRIGCGAIRNYQGGDYEFTLACNYGPSGNFMNRPVYKTL</sequence>
<feature type="compositionally biased region" description="Low complexity" evidence="4">
    <location>
        <begin position="89"/>
        <end position="103"/>
    </location>
</feature>
<dbReference type="PRINTS" id="PR00837">
    <property type="entry name" value="V5TPXLIKE"/>
</dbReference>
<evidence type="ECO:0000256" key="4">
    <source>
        <dbReference type="SAM" id="MobiDB-lite"/>
    </source>
</evidence>
<dbReference type="InterPro" id="IPR014044">
    <property type="entry name" value="CAP_dom"/>
</dbReference>